<organism evidence="3 4">
    <name type="scientific">Alistipes timonensis JC136</name>
    <dbReference type="NCBI Taxonomy" id="1033731"/>
    <lineage>
        <taxon>Bacteria</taxon>
        <taxon>Pseudomonadati</taxon>
        <taxon>Bacteroidota</taxon>
        <taxon>Bacteroidia</taxon>
        <taxon>Bacteroidales</taxon>
        <taxon>Rikenellaceae</taxon>
        <taxon>Alistipes</taxon>
    </lineage>
</organism>
<keyword evidence="4" id="KW-1185">Reference proteome</keyword>
<dbReference type="Proteomes" id="UP000183253">
    <property type="component" value="Unassembled WGS sequence"/>
</dbReference>
<dbReference type="SUPFAM" id="SSF56935">
    <property type="entry name" value="Porins"/>
    <property type="match status" value="1"/>
</dbReference>
<name>A0A1H4BAG9_9BACT</name>
<dbReference type="STRING" id="1033731.SAMN05444145_103296"/>
<gene>
    <name evidence="3" type="ORF">SAMN05444145_103296</name>
</gene>
<feature type="region of interest" description="Disordered" evidence="1">
    <location>
        <begin position="414"/>
        <end position="448"/>
    </location>
</feature>
<evidence type="ECO:0008006" key="5">
    <source>
        <dbReference type="Google" id="ProtNLM"/>
    </source>
</evidence>
<reference evidence="3 4" key="1">
    <citation type="submission" date="2016-10" db="EMBL/GenBank/DDBJ databases">
        <authorList>
            <person name="de Groot N.N."/>
        </authorList>
    </citation>
    <scope>NUCLEOTIDE SEQUENCE [LARGE SCALE GENOMIC DNA]</scope>
    <source>
        <strain evidence="3 4">DSM 25383</strain>
    </source>
</reference>
<dbReference type="AlphaFoldDB" id="A0A1H4BAG9"/>
<evidence type="ECO:0000256" key="1">
    <source>
        <dbReference type="SAM" id="MobiDB-lite"/>
    </source>
</evidence>
<feature type="compositionally biased region" description="Polar residues" evidence="1">
    <location>
        <begin position="414"/>
        <end position="436"/>
    </location>
</feature>
<evidence type="ECO:0000313" key="4">
    <source>
        <dbReference type="Proteomes" id="UP000183253"/>
    </source>
</evidence>
<evidence type="ECO:0000256" key="2">
    <source>
        <dbReference type="SAM" id="SignalP"/>
    </source>
</evidence>
<keyword evidence="2" id="KW-0732">Signal</keyword>
<protein>
    <recommendedName>
        <fullName evidence="5">Outer membrane receptor proteins, mostly Fe transport</fullName>
    </recommendedName>
</protein>
<sequence length="918" mass="103150">MIPPPRAGLRSLFALCFCLSLLPPANGQEVIVGAGMMRPPSTARTVIYVQDSLTKEPLVGATVRIVSGKDTLAYATVKNMVFTVTSARCECFRRFRHPVELTVSFMGYKPFSKRYEAKDFVGNIDVNLAEDERQIAAVEVRGDRIAMIIRGDTTVYDAAAFKTLPGDRLGELLKQLPGIEVRDGSIFANGAEIKRVYVDGQTFFGDDTKAALRDLTTEDIKDVKVYDEDNPVAKRIGDTRAPKDKVMDVTTKSKPKIIKNIMLAASGGVSTQTDYNGKHTARHDERAVVSLNTPRNSMSLMAYNGSNAARRLGIDVLSIYTPPTPFRYTEINGSYSHRKGDSLKYGINVSIYLDRSETEQQSMTDYFPTEVYEIRRVESQSKALTKNNTYDLGGMFTHARGRHILQTRIKGSYGTQMGRTTNGSTDRTDGNTVSQLRRTRSDGDSRKLEASVSYSQGFNNDAFITASASADYSNNDRDGWEIDTLGTTSFRTNLRNHGDGSVWNVQGQFGFSKDISKVSTIRLNYEFDYRNERSKQRSVDFLNDPLGALDLLNTYDYTVNASHNTLTFNYTFRPNRKVRLDAGIGGNATVANRDERLPHDVYTPRTFWSVIPRLDFSYNFTPQKSLSLRAQSRVDDISLEQLRGVIDTRNPLLLRVGNPDLKQPLKTDFSLVYNQQIAERSFNWAARFDGSHTLHYIADKTTYFTEETPLPEYDYTAQRGATLSTFDNAGGYLNLNASLSMSKQFKAVRTTIRSKLEYGYSQVPFFLNGVARTTDQHYMGLMLHLIGGFSSHVTPEIRCTARIGEFASGPYGKSRYLDAQINGSLRSRFAEKYEAKAIVFYSLYRNDVSKQAARDAVYCNVEIGRKFGAKNRLGMLTGVVDIFNQGENRRTQVVNDYISTSQTSLLGRYWFLEVSYTF</sequence>
<evidence type="ECO:0000313" key="3">
    <source>
        <dbReference type="EMBL" id="SEA45107.1"/>
    </source>
</evidence>
<proteinExistence type="predicted"/>
<accession>A0A1H4BAG9</accession>
<feature type="compositionally biased region" description="Basic and acidic residues" evidence="1">
    <location>
        <begin position="439"/>
        <end position="448"/>
    </location>
</feature>
<feature type="signal peptide" evidence="2">
    <location>
        <begin position="1"/>
        <end position="27"/>
    </location>
</feature>
<feature type="chain" id="PRO_5010179770" description="Outer membrane receptor proteins, mostly Fe transport" evidence="2">
    <location>
        <begin position="28"/>
        <end position="918"/>
    </location>
</feature>
<dbReference type="EMBL" id="FNRI01000003">
    <property type="protein sequence ID" value="SEA45107.1"/>
    <property type="molecule type" value="Genomic_DNA"/>
</dbReference>